<feature type="region of interest" description="Disordered" evidence="1">
    <location>
        <begin position="128"/>
        <end position="159"/>
    </location>
</feature>
<keyword evidence="5" id="KW-1185">Reference proteome</keyword>
<dbReference type="RefSeq" id="WP_220807145.1">
    <property type="nucleotide sequence ID" value="NZ_BPMK01000003.1"/>
</dbReference>
<gene>
    <name evidence="4" type="ORF">NCCP691_10000</name>
</gene>
<evidence type="ECO:0000256" key="1">
    <source>
        <dbReference type="SAM" id="MobiDB-lite"/>
    </source>
</evidence>
<dbReference type="NCBIfam" id="TIGR02098">
    <property type="entry name" value="MJ0042_CXXC"/>
    <property type="match status" value="1"/>
</dbReference>
<feature type="transmembrane region" description="Helical" evidence="2">
    <location>
        <begin position="216"/>
        <end position="236"/>
    </location>
</feature>
<dbReference type="InterPro" id="IPR011723">
    <property type="entry name" value="Znf/thioredoxin_put"/>
</dbReference>
<dbReference type="Pfam" id="PF13719">
    <property type="entry name" value="Zn_ribbon_5"/>
    <property type="match status" value="1"/>
</dbReference>
<feature type="compositionally biased region" description="Low complexity" evidence="1">
    <location>
        <begin position="67"/>
        <end position="76"/>
    </location>
</feature>
<keyword evidence="2" id="KW-1133">Transmembrane helix</keyword>
<dbReference type="Proteomes" id="UP000887222">
    <property type="component" value="Unassembled WGS sequence"/>
</dbReference>
<dbReference type="InterPro" id="IPR021834">
    <property type="entry name" value="DUF3426"/>
</dbReference>
<evidence type="ECO:0000259" key="3">
    <source>
        <dbReference type="Pfam" id="PF13719"/>
    </source>
</evidence>
<organism evidence="4 5">
    <name type="scientific">Noviherbaspirillum aridicola</name>
    <dbReference type="NCBI Taxonomy" id="2849687"/>
    <lineage>
        <taxon>Bacteria</taxon>
        <taxon>Pseudomonadati</taxon>
        <taxon>Pseudomonadota</taxon>
        <taxon>Betaproteobacteria</taxon>
        <taxon>Burkholderiales</taxon>
        <taxon>Oxalobacteraceae</taxon>
        <taxon>Noviherbaspirillum</taxon>
    </lineage>
</organism>
<proteinExistence type="predicted"/>
<comment type="caution">
    <text evidence="4">The sequence shown here is derived from an EMBL/GenBank/DDBJ whole genome shotgun (WGS) entry which is preliminary data.</text>
</comment>
<reference evidence="4 5" key="1">
    <citation type="journal article" date="2022" name="Int. J. Syst. Evol. Microbiol.">
        <title>Noviherbaspirillum aridicola sp. nov., isolated from an arid soil in Pakistan.</title>
        <authorList>
            <person name="Khan I.U."/>
            <person name="Saqib M."/>
            <person name="Amin A."/>
            <person name="Hussain F."/>
            <person name="Li L."/>
            <person name="Liu Y.H."/>
            <person name="Fang B.Z."/>
            <person name="Ahmed I."/>
            <person name="Li W.J."/>
        </authorList>
    </citation>
    <scope>NUCLEOTIDE SEQUENCE [LARGE SCALE GENOMIC DNA]</scope>
    <source>
        <strain evidence="4 5">NCCP-691</strain>
    </source>
</reference>
<evidence type="ECO:0000256" key="2">
    <source>
        <dbReference type="SAM" id="Phobius"/>
    </source>
</evidence>
<keyword evidence="2" id="KW-0472">Membrane</keyword>
<feature type="compositionally biased region" description="Pro residues" evidence="1">
    <location>
        <begin position="55"/>
        <end position="66"/>
    </location>
</feature>
<dbReference type="EMBL" id="BPMK01000003">
    <property type="protein sequence ID" value="GIZ50986.1"/>
    <property type="molecule type" value="Genomic_DNA"/>
</dbReference>
<accession>A0ABQ4Q1B8</accession>
<keyword evidence="2" id="KW-0812">Transmembrane</keyword>
<protein>
    <submittedName>
        <fullName evidence="4">Membrane protein</fullName>
    </submittedName>
</protein>
<name>A0ABQ4Q1B8_9BURK</name>
<feature type="domain" description="Zinc finger/thioredoxin putative" evidence="3">
    <location>
        <begin position="3"/>
        <end position="38"/>
    </location>
</feature>
<evidence type="ECO:0000313" key="5">
    <source>
        <dbReference type="Proteomes" id="UP000887222"/>
    </source>
</evidence>
<feature type="region of interest" description="Disordered" evidence="1">
    <location>
        <begin position="51"/>
        <end position="81"/>
    </location>
</feature>
<sequence length="369" mass="39283">MALATQCPHCQTTFRVAHDQLKLRAGLVRCGACKQIFNGIENLIRLDDNGQAEPVPAPASAPPSSSPAPSAAATVAPPAPATETDLASLLNGSPAATRADAAAGDAPAAQPENPMLRMTLLDFAHVPQKPSAAGSAEETKDAAAPDVPPAPPATEEDPVEQAINDLQSKPWRASAESEPAQEADPLDQADAAGYEEPDFVRQARQRHRLSRMAHSAMSIGSGLLVLALLLQTAVAFRDQLAARFPSTRPALESACGLFGCQVGLPARIDVVSIESSELQTQGTDSNRFVLSVLLRNQGSTVEAWPYIELTLNDVNEKPLVRRVFVPRDYLPAGLDPLAGFAARSEQSVRIHFELSQVQASGYRVYVFYP</sequence>
<evidence type="ECO:0000313" key="4">
    <source>
        <dbReference type="EMBL" id="GIZ50986.1"/>
    </source>
</evidence>
<dbReference type="Pfam" id="PF11906">
    <property type="entry name" value="DUF3426"/>
    <property type="match status" value="1"/>
</dbReference>